<keyword evidence="4" id="KW-1185">Reference proteome</keyword>
<evidence type="ECO:0000256" key="1">
    <source>
        <dbReference type="SAM" id="MobiDB-lite"/>
    </source>
</evidence>
<sequence>MKALLLGLVSAVLLSACGGAPEGTEETAQPAAALPDPSSSVMTRDRTEGDVEALWTANCAGWDSGGRTCSWKCRSTSEWMWALNSVAYGQCTSYANTFCGHEAYRVCWSSNPHP</sequence>
<dbReference type="RefSeq" id="WP_206720546.1">
    <property type="nucleotide sequence ID" value="NZ_CP071090.1"/>
</dbReference>
<keyword evidence="2" id="KW-0732">Signal</keyword>
<protein>
    <recommendedName>
        <fullName evidence="5">Lipoprotein</fullName>
    </recommendedName>
</protein>
<dbReference type="PROSITE" id="PS51257">
    <property type="entry name" value="PROKAR_LIPOPROTEIN"/>
    <property type="match status" value="1"/>
</dbReference>
<reference evidence="3 4" key="1">
    <citation type="submission" date="2021-02" db="EMBL/GenBank/DDBJ databases">
        <title>De Novo genome assembly of isolated myxobacteria.</title>
        <authorList>
            <person name="Stevens D.C."/>
        </authorList>
    </citation>
    <scope>NUCLEOTIDE SEQUENCE [LARGE SCALE GENOMIC DNA]</scope>
    <source>
        <strain evidence="4">SCPEA02</strain>
    </source>
</reference>
<evidence type="ECO:0000313" key="4">
    <source>
        <dbReference type="Proteomes" id="UP000662747"/>
    </source>
</evidence>
<feature type="region of interest" description="Disordered" evidence="1">
    <location>
        <begin position="21"/>
        <end position="47"/>
    </location>
</feature>
<organism evidence="3 4">
    <name type="scientific">Pyxidicoccus parkwayensis</name>
    <dbReference type="NCBI Taxonomy" id="2813578"/>
    <lineage>
        <taxon>Bacteria</taxon>
        <taxon>Pseudomonadati</taxon>
        <taxon>Myxococcota</taxon>
        <taxon>Myxococcia</taxon>
        <taxon>Myxococcales</taxon>
        <taxon>Cystobacterineae</taxon>
        <taxon>Myxococcaceae</taxon>
        <taxon>Pyxidicoccus</taxon>
    </lineage>
</organism>
<proteinExistence type="predicted"/>
<accession>A0ABX7NKK6</accession>
<dbReference type="EMBL" id="CP071090">
    <property type="protein sequence ID" value="QSQ18958.1"/>
    <property type="molecule type" value="Genomic_DNA"/>
</dbReference>
<feature type="signal peptide" evidence="2">
    <location>
        <begin position="1"/>
        <end position="20"/>
    </location>
</feature>
<evidence type="ECO:0000313" key="3">
    <source>
        <dbReference type="EMBL" id="QSQ18958.1"/>
    </source>
</evidence>
<dbReference type="Proteomes" id="UP000662747">
    <property type="component" value="Chromosome"/>
</dbReference>
<gene>
    <name evidence="3" type="ORF">JY651_26785</name>
</gene>
<feature type="chain" id="PRO_5046798334" description="Lipoprotein" evidence="2">
    <location>
        <begin position="21"/>
        <end position="114"/>
    </location>
</feature>
<evidence type="ECO:0000256" key="2">
    <source>
        <dbReference type="SAM" id="SignalP"/>
    </source>
</evidence>
<evidence type="ECO:0008006" key="5">
    <source>
        <dbReference type="Google" id="ProtNLM"/>
    </source>
</evidence>
<name>A0ABX7NKK6_9BACT</name>